<keyword evidence="2" id="KW-1185">Reference proteome</keyword>
<evidence type="ECO:0000313" key="2">
    <source>
        <dbReference type="Proteomes" id="UP000789920"/>
    </source>
</evidence>
<sequence>LMSNIYDAIQRPLKEIYELSRSIYIPRGISTPSLDKKLSWDFEPSNFK</sequence>
<protein>
    <submittedName>
        <fullName evidence="1">31052_t:CDS:1</fullName>
    </submittedName>
</protein>
<dbReference type="EMBL" id="CAJVQC010162028">
    <property type="protein sequence ID" value="CAG8848719.1"/>
    <property type="molecule type" value="Genomic_DNA"/>
</dbReference>
<reference evidence="1" key="1">
    <citation type="submission" date="2021-06" db="EMBL/GenBank/DDBJ databases">
        <authorList>
            <person name="Kallberg Y."/>
            <person name="Tangrot J."/>
            <person name="Rosling A."/>
        </authorList>
    </citation>
    <scope>NUCLEOTIDE SEQUENCE</scope>
    <source>
        <strain evidence="1">MA461A</strain>
    </source>
</reference>
<evidence type="ECO:0000313" key="1">
    <source>
        <dbReference type="EMBL" id="CAG8848719.1"/>
    </source>
</evidence>
<gene>
    <name evidence="1" type="ORF">RPERSI_LOCUS35260</name>
</gene>
<proteinExistence type="predicted"/>
<feature type="non-terminal residue" evidence="1">
    <location>
        <position position="48"/>
    </location>
</feature>
<organism evidence="1 2">
    <name type="scientific">Racocetra persica</name>
    <dbReference type="NCBI Taxonomy" id="160502"/>
    <lineage>
        <taxon>Eukaryota</taxon>
        <taxon>Fungi</taxon>
        <taxon>Fungi incertae sedis</taxon>
        <taxon>Mucoromycota</taxon>
        <taxon>Glomeromycotina</taxon>
        <taxon>Glomeromycetes</taxon>
        <taxon>Diversisporales</taxon>
        <taxon>Gigasporaceae</taxon>
        <taxon>Racocetra</taxon>
    </lineage>
</organism>
<comment type="caution">
    <text evidence="1">The sequence shown here is derived from an EMBL/GenBank/DDBJ whole genome shotgun (WGS) entry which is preliminary data.</text>
</comment>
<name>A0ACA9SVX5_9GLOM</name>
<feature type="non-terminal residue" evidence="1">
    <location>
        <position position="1"/>
    </location>
</feature>
<accession>A0ACA9SVX5</accession>
<dbReference type="Proteomes" id="UP000789920">
    <property type="component" value="Unassembled WGS sequence"/>
</dbReference>